<evidence type="ECO:0000313" key="2">
    <source>
        <dbReference type="EMBL" id="AEQ20422.1"/>
    </source>
</evidence>
<dbReference type="InterPro" id="IPR000594">
    <property type="entry name" value="ThiF_NAD_FAD-bd"/>
</dbReference>
<dbReference type="GO" id="GO:0061504">
    <property type="term" value="P:cyclic threonylcarbamoyladenosine biosynthetic process"/>
    <property type="evidence" value="ECO:0007669"/>
    <property type="project" value="TreeGrafter"/>
</dbReference>
<reference evidence="2" key="2">
    <citation type="journal article" date="2011" name="J. Bacteriol.">
        <title>Long-chain N-acyl amino acid synthases are linked to the putative PEP-CTERM/exosortase protein-sorting system in Gram-negative bacteria.</title>
        <authorList>
            <person name="Craig J.W."/>
            <person name="Cherry M.A."/>
            <person name="Brady S.F."/>
        </authorList>
    </citation>
    <scope>NUCLEOTIDE SEQUENCE</scope>
</reference>
<feature type="domain" description="THIF-type NAD/FAD binding fold" evidence="1">
    <location>
        <begin position="12"/>
        <end position="262"/>
    </location>
</feature>
<dbReference type="Pfam" id="PF00899">
    <property type="entry name" value="ThiF"/>
    <property type="match status" value="1"/>
</dbReference>
<reference evidence="2" key="1">
    <citation type="journal article" date="2000" name="J. Am. Chem. Soc.">
        <title>Long-Chain N-Acyl Amino Acid Antibiotics Isolated from Heterologously Expressed Environmental DNA.</title>
        <authorList>
            <person name="Brady S.F."/>
            <person name="Clardy J."/>
        </authorList>
    </citation>
    <scope>NUCLEOTIDE SEQUENCE</scope>
</reference>
<dbReference type="SUPFAM" id="SSF69572">
    <property type="entry name" value="Activating enzymes of the ubiquitin-like proteins"/>
    <property type="match status" value="1"/>
</dbReference>
<dbReference type="PANTHER" id="PTHR43267">
    <property type="entry name" value="TRNA THREONYLCARBAMOYLADENOSINE DEHYDRATASE"/>
    <property type="match status" value="1"/>
</dbReference>
<accession>G4WVH0</accession>
<dbReference type="GO" id="GO:0008641">
    <property type="term" value="F:ubiquitin-like modifier activating enzyme activity"/>
    <property type="evidence" value="ECO:0007669"/>
    <property type="project" value="InterPro"/>
</dbReference>
<sequence length="287" mass="31091">MSREFDYDQAFSRNIGWVTGPEQQTLRNKCVAIAGLGGVGGAHLMTLTRLGVGAFNVADFDTFDVPNINRQTGAGTRNLGRKKTDALSEMARDVNPRLKLKIYAEGISAANIAAFLEGADLYVDGLDFFAFDARAMVFAECAKRSIPAITVAPLGMGAALLNFLPGHMTFEEYFGWTGCSEHEMALRFLVGLSPARLQSAYLVDPAAVDLRARRGPSTGMACTLCAGIAGTEALKILLKRGGVSTAPHGMHFDAYRNTMATTWRPWGNRNPLQRLVLAIARRQMGDL</sequence>
<dbReference type="InterPro" id="IPR035985">
    <property type="entry name" value="Ubiquitin-activating_enz"/>
</dbReference>
<dbReference type="NCBIfam" id="NF006077">
    <property type="entry name" value="PRK08223.1"/>
    <property type="match status" value="1"/>
</dbReference>
<organism evidence="2">
    <name type="scientific">uncultured bacterium CSL12</name>
    <dbReference type="NCBI Taxonomy" id="1091567"/>
    <lineage>
        <taxon>Bacteria</taxon>
        <taxon>environmental samples</taxon>
    </lineage>
</organism>
<dbReference type="AlphaFoldDB" id="G4WVH0"/>
<evidence type="ECO:0000259" key="1">
    <source>
        <dbReference type="Pfam" id="PF00899"/>
    </source>
</evidence>
<proteinExistence type="predicted"/>
<protein>
    <submittedName>
        <fullName evidence="2">ThiF/MoeB/HesA family E1-like protein</fullName>
    </submittedName>
</protein>
<dbReference type="PANTHER" id="PTHR43267:SF1">
    <property type="entry name" value="TRNA THREONYLCARBAMOYLADENOSINE DEHYDRATASE"/>
    <property type="match status" value="1"/>
</dbReference>
<dbReference type="GO" id="GO:0061503">
    <property type="term" value="F:tRNA threonylcarbamoyladenosine dehydratase"/>
    <property type="evidence" value="ECO:0007669"/>
    <property type="project" value="TreeGrafter"/>
</dbReference>
<dbReference type="EMBL" id="JF429409">
    <property type="protein sequence ID" value="AEQ20422.1"/>
    <property type="molecule type" value="Genomic_DNA"/>
</dbReference>
<name>G4WVH0_9BACT</name>
<dbReference type="Gene3D" id="3.40.50.720">
    <property type="entry name" value="NAD(P)-binding Rossmann-like Domain"/>
    <property type="match status" value="1"/>
</dbReference>
<dbReference type="InterPro" id="IPR045886">
    <property type="entry name" value="ThiF/MoeB/HesA"/>
</dbReference>